<sequence length="203" mass="22253">MMASAGCVTVLCSDISSQWNLWTWSPAMKIISGLSWKRMLSIRPSSHSHVLGSLSRALAGTENVFKFLTGTDQLKDRSRIGPGQIIRIEGCSNHEVRRLLLGSGTEADLHHLLEVFREEMGTAEGVGLWEAVWTVLERAGLLRSRGEEVEVVVPSEWIRLAQGWFTWAVMGGGGQCEGNTLMVNLVDALAETLRRSGSGQATF</sequence>
<dbReference type="Proteomes" id="UP001487740">
    <property type="component" value="Unassembled WGS sequence"/>
</dbReference>
<organism evidence="1 2">
    <name type="scientific">Scylla paramamosain</name>
    <name type="common">Mud crab</name>
    <dbReference type="NCBI Taxonomy" id="85552"/>
    <lineage>
        <taxon>Eukaryota</taxon>
        <taxon>Metazoa</taxon>
        <taxon>Ecdysozoa</taxon>
        <taxon>Arthropoda</taxon>
        <taxon>Crustacea</taxon>
        <taxon>Multicrustacea</taxon>
        <taxon>Malacostraca</taxon>
        <taxon>Eumalacostraca</taxon>
        <taxon>Eucarida</taxon>
        <taxon>Decapoda</taxon>
        <taxon>Pleocyemata</taxon>
        <taxon>Brachyura</taxon>
        <taxon>Eubrachyura</taxon>
        <taxon>Portunoidea</taxon>
        <taxon>Portunidae</taxon>
        <taxon>Portuninae</taxon>
        <taxon>Scylla</taxon>
    </lineage>
</organism>
<comment type="caution">
    <text evidence="1">The sequence shown here is derived from an EMBL/GenBank/DDBJ whole genome shotgun (WGS) entry which is preliminary data.</text>
</comment>
<dbReference type="EMBL" id="JARAKH010000437">
    <property type="protein sequence ID" value="KAK8374334.1"/>
    <property type="molecule type" value="Genomic_DNA"/>
</dbReference>
<proteinExistence type="predicted"/>
<gene>
    <name evidence="1" type="ORF">O3P69_015539</name>
</gene>
<reference evidence="1 2" key="1">
    <citation type="submission" date="2023-03" db="EMBL/GenBank/DDBJ databases">
        <title>High-quality genome of Scylla paramamosain provides insights in environmental adaptation.</title>
        <authorList>
            <person name="Zhang L."/>
        </authorList>
    </citation>
    <scope>NUCLEOTIDE SEQUENCE [LARGE SCALE GENOMIC DNA]</scope>
    <source>
        <strain evidence="1">LZ_2023a</strain>
        <tissue evidence="1">Muscle</tissue>
    </source>
</reference>
<keyword evidence="2" id="KW-1185">Reference proteome</keyword>
<evidence type="ECO:0000313" key="1">
    <source>
        <dbReference type="EMBL" id="KAK8374334.1"/>
    </source>
</evidence>
<accession>A0AAW0SHF1</accession>
<evidence type="ECO:0000313" key="2">
    <source>
        <dbReference type="Proteomes" id="UP001487740"/>
    </source>
</evidence>
<name>A0AAW0SHF1_SCYPA</name>
<protein>
    <submittedName>
        <fullName evidence="1">Uncharacterized protein</fullName>
    </submittedName>
</protein>
<dbReference type="AlphaFoldDB" id="A0AAW0SHF1"/>